<dbReference type="Gene3D" id="3.40.50.1010">
    <property type="entry name" value="5'-nuclease"/>
    <property type="match status" value="1"/>
</dbReference>
<feature type="domain" description="NYN" evidence="1">
    <location>
        <begin position="14"/>
        <end position="147"/>
    </location>
</feature>
<evidence type="ECO:0000313" key="2">
    <source>
        <dbReference type="EMBL" id="XBH22649.1"/>
    </source>
</evidence>
<accession>A0AAU7DY95</accession>
<dbReference type="AlphaFoldDB" id="A0AAU7DY95"/>
<organism evidence="2">
    <name type="scientific">Jonesiaceae bacterium BS-20</name>
    <dbReference type="NCBI Taxonomy" id="3120821"/>
    <lineage>
        <taxon>Bacteria</taxon>
        <taxon>Bacillati</taxon>
        <taxon>Actinomycetota</taxon>
        <taxon>Actinomycetes</taxon>
        <taxon>Micrococcales</taxon>
        <taxon>Jonesiaceae</taxon>
    </lineage>
</organism>
<gene>
    <name evidence="2" type="ORF">V5R04_05365</name>
</gene>
<dbReference type="PANTHER" id="PTHR35458">
    <property type="entry name" value="SLR0755 PROTEIN"/>
    <property type="match status" value="1"/>
</dbReference>
<dbReference type="EMBL" id="CP146203">
    <property type="protein sequence ID" value="XBH22649.1"/>
    <property type="molecule type" value="Genomic_DNA"/>
</dbReference>
<name>A0AAU7DY95_9MICO</name>
<protein>
    <submittedName>
        <fullName evidence="2">NYN domain-containing protein</fullName>
    </submittedName>
</protein>
<dbReference type="CDD" id="cd18722">
    <property type="entry name" value="PIN_NicB-like"/>
    <property type="match status" value="1"/>
</dbReference>
<dbReference type="GO" id="GO:0004540">
    <property type="term" value="F:RNA nuclease activity"/>
    <property type="evidence" value="ECO:0007669"/>
    <property type="project" value="InterPro"/>
</dbReference>
<proteinExistence type="predicted"/>
<dbReference type="InterPro" id="IPR021139">
    <property type="entry name" value="NYN"/>
</dbReference>
<sequence length="323" mass="35083">MSPKSVILVDAGFLYAVAGYRTASTTLRAAITVQYETLIEGLVSTVESLSSKSVLRTYWYDASRDGLFTEEHKKIGLIPGVKVRLGRINYYGEQKGVDLRLALDLVSLARTRAVSHAYLISGDDDLTEAVEEAQAMGMKVMVLGIKDITARLGYKGVAEHLALAADSIEQIPDSLLDTTFLKIGTPSPASLPGSVPSLPRSAIPKPTIMSAHRYEVEPPAPVKNVVFTTSTDGISSYEGTAAELQALIESAEEIGKRVAHSWYSSTTQTELESVLANRPQLAPAIDRVLLKDCAQIIGEADTDLFEVRKALRKTFWAVLDELQ</sequence>
<dbReference type="Pfam" id="PF01936">
    <property type="entry name" value="NYN"/>
    <property type="match status" value="1"/>
</dbReference>
<dbReference type="InterPro" id="IPR047140">
    <property type="entry name" value="LabA"/>
</dbReference>
<dbReference type="PANTHER" id="PTHR35458:SF8">
    <property type="entry name" value="SLR0650 PROTEIN"/>
    <property type="match status" value="1"/>
</dbReference>
<evidence type="ECO:0000259" key="1">
    <source>
        <dbReference type="Pfam" id="PF01936"/>
    </source>
</evidence>
<reference evidence="2" key="1">
    <citation type="submission" date="2024-02" db="EMBL/GenBank/DDBJ databases">
        <title>Tomenella chthoni gen. nov. sp. nov., a member of the family Jonesiaceae isolated from bat guano.</title>
        <authorList>
            <person name="Miller S.L."/>
            <person name="King J."/>
            <person name="Sankaranarayanan K."/>
            <person name="Lawson P.A."/>
        </authorList>
    </citation>
    <scope>NUCLEOTIDE SEQUENCE</scope>
    <source>
        <strain evidence="2">BS-20</strain>
    </source>
</reference>